<dbReference type="SUPFAM" id="SSF51735">
    <property type="entry name" value="NAD(P)-binding Rossmann-fold domains"/>
    <property type="match status" value="1"/>
</dbReference>
<gene>
    <name evidence="2" type="ORF">GCM10020366_28970</name>
</gene>
<dbReference type="EMBL" id="BAAAYK010000038">
    <property type="protein sequence ID" value="GAA3358123.1"/>
    <property type="molecule type" value="Genomic_DNA"/>
</dbReference>
<evidence type="ECO:0000313" key="2">
    <source>
        <dbReference type="EMBL" id="GAA3358123.1"/>
    </source>
</evidence>
<dbReference type="InterPro" id="IPR051783">
    <property type="entry name" value="NAD(P)-dependent_oxidoreduct"/>
</dbReference>
<dbReference type="RefSeq" id="WP_344927036.1">
    <property type="nucleotide sequence ID" value="NZ_BAAAYK010000038.1"/>
</dbReference>
<dbReference type="InterPro" id="IPR036291">
    <property type="entry name" value="NAD(P)-bd_dom_sf"/>
</dbReference>
<organism evidence="2 3">
    <name type="scientific">Saccharopolyspora gregorii</name>
    <dbReference type="NCBI Taxonomy" id="33914"/>
    <lineage>
        <taxon>Bacteria</taxon>
        <taxon>Bacillati</taxon>
        <taxon>Actinomycetota</taxon>
        <taxon>Actinomycetes</taxon>
        <taxon>Pseudonocardiales</taxon>
        <taxon>Pseudonocardiaceae</taxon>
        <taxon>Saccharopolyspora</taxon>
    </lineage>
</organism>
<dbReference type="Proteomes" id="UP001500483">
    <property type="component" value="Unassembled WGS sequence"/>
</dbReference>
<sequence>MSTSPRRDGPHVVVVGATGNIGTSAVAALAADPDIGRITGLARRVPARGLPGVDFARCDITRDDLARRVRHADAVIDLAWIFQPTHDPVATWRNNVLGRLRLFEAIAAERVPALLYASSVGAYSPGPGRTVDEDWPTDGWPGAAYTREKAYLERCLDAFEHRGGGTRIVRFRPGFVFKAGAAAEQRRLFGGPLVPGRLVRPAAFPAFPDVPGLRFQAVHSADLAEAFRAAVRNPVRGAFNVAADPVVDPRLLAEHFGTRPVRIPARAVRAALAAAWRLHLVPASPDLFDAVLRLPLMDVSRAREELGWRPSRSGLEAVLEMLDGLRRGTGTATPQLAARTPGGRWRELATGVGSRQ</sequence>
<dbReference type="Pfam" id="PF01370">
    <property type="entry name" value="Epimerase"/>
    <property type="match status" value="1"/>
</dbReference>
<feature type="domain" description="NAD-dependent epimerase/dehydratase" evidence="1">
    <location>
        <begin position="12"/>
        <end position="241"/>
    </location>
</feature>
<keyword evidence="3" id="KW-1185">Reference proteome</keyword>
<comment type="caution">
    <text evidence="2">The sequence shown here is derived from an EMBL/GenBank/DDBJ whole genome shotgun (WGS) entry which is preliminary data.</text>
</comment>
<dbReference type="PANTHER" id="PTHR48079">
    <property type="entry name" value="PROTEIN YEEZ"/>
    <property type="match status" value="1"/>
</dbReference>
<protein>
    <submittedName>
        <fullName evidence="2">NAD-dependent epimerase/dehydratase family protein</fullName>
    </submittedName>
</protein>
<proteinExistence type="predicted"/>
<dbReference type="InterPro" id="IPR001509">
    <property type="entry name" value="Epimerase_deHydtase"/>
</dbReference>
<accession>A0ABP6RS06</accession>
<dbReference type="Gene3D" id="3.40.50.720">
    <property type="entry name" value="NAD(P)-binding Rossmann-like Domain"/>
    <property type="match status" value="1"/>
</dbReference>
<dbReference type="PANTHER" id="PTHR48079:SF6">
    <property type="entry name" value="NAD(P)-BINDING DOMAIN-CONTAINING PROTEIN-RELATED"/>
    <property type="match status" value="1"/>
</dbReference>
<reference evidence="3" key="1">
    <citation type="journal article" date="2019" name="Int. J. Syst. Evol. Microbiol.">
        <title>The Global Catalogue of Microorganisms (GCM) 10K type strain sequencing project: providing services to taxonomists for standard genome sequencing and annotation.</title>
        <authorList>
            <consortium name="The Broad Institute Genomics Platform"/>
            <consortium name="The Broad Institute Genome Sequencing Center for Infectious Disease"/>
            <person name="Wu L."/>
            <person name="Ma J."/>
        </authorList>
    </citation>
    <scope>NUCLEOTIDE SEQUENCE [LARGE SCALE GENOMIC DNA]</scope>
    <source>
        <strain evidence="3">JCM 9687</strain>
    </source>
</reference>
<evidence type="ECO:0000313" key="3">
    <source>
        <dbReference type="Proteomes" id="UP001500483"/>
    </source>
</evidence>
<evidence type="ECO:0000259" key="1">
    <source>
        <dbReference type="Pfam" id="PF01370"/>
    </source>
</evidence>
<name>A0ABP6RS06_9PSEU</name>